<dbReference type="PANTHER" id="PTHR21197">
    <property type="entry name" value="UDP-GALACTOPYRANOSE MUTASE"/>
    <property type="match status" value="1"/>
</dbReference>
<proteinExistence type="inferred from homology"/>
<dbReference type="Gene3D" id="3.40.50.720">
    <property type="entry name" value="NAD(P)-binding Rossmann-like Domain"/>
    <property type="match status" value="3"/>
</dbReference>
<dbReference type="AlphaFoldDB" id="A0A517TRC5"/>
<evidence type="ECO:0000256" key="1">
    <source>
        <dbReference type="ARBA" id="ARBA00001974"/>
    </source>
</evidence>
<sequence length="427" mass="49260">MAEQADRRLASSAGIDFTAGRRVAKSLGCRQRTSDGKRSEGQKFVENAAVMSDMKAGFDYVVVGAGMYGSVFARCIAEAGRRALIVDCRNHIAGNCFSEKIDGVEVHRYGPHIFHTQDADVWAFVNRFAKFNHYRHRGLVRQHNRLYSFPINLMTLHQVWGVSTPLEAQRRLAAVRETTSGDTLESWIVGEIGRELYELFIRGYTTKQWGRDPSELPSSIIKRIPIRLNWDDSYFDDKYQGIPIDGYTRMFENMLDHPNIEVETGVDFFSNREELEAAAPRLVYSGKIDEFFDYRFGELDYRSLRFRTTRLSGDFQGAAIVNYADRNVPYTRVVEHKHFAMRENERTVVTFEYPQPYQPGREPFYPVRDWRSVQIYQRYRRLADEGTAIIGGRLGSYQYFDMHQVIGQAMVAAEREVGQKRQLSRAA</sequence>
<protein>
    <submittedName>
        <fullName evidence="7">UDP-galactopyranose mutase</fullName>
        <ecNumber evidence="7">5.4.99.9</ecNumber>
    </submittedName>
</protein>
<dbReference type="InterPro" id="IPR004379">
    <property type="entry name" value="UDP-GALP_mutase"/>
</dbReference>
<dbReference type="RefSeq" id="WP_246133765.1">
    <property type="nucleotide sequence ID" value="NZ_CP036339.1"/>
</dbReference>
<name>A0A517TRC5_9BACT</name>
<evidence type="ECO:0000313" key="8">
    <source>
        <dbReference type="Proteomes" id="UP000317909"/>
    </source>
</evidence>
<accession>A0A517TRC5</accession>
<dbReference type="SUPFAM" id="SSF54373">
    <property type="entry name" value="FAD-linked reductases, C-terminal domain"/>
    <property type="match status" value="1"/>
</dbReference>
<dbReference type="EC" id="5.4.99.9" evidence="7"/>
<dbReference type="Proteomes" id="UP000317909">
    <property type="component" value="Chromosome"/>
</dbReference>
<dbReference type="KEGG" id="llh:I41_00780"/>
<keyword evidence="8" id="KW-1185">Reference proteome</keyword>
<keyword evidence="5 7" id="KW-0413">Isomerase</keyword>
<dbReference type="PANTHER" id="PTHR21197:SF0">
    <property type="entry name" value="UDP-GALACTOPYRANOSE MUTASE"/>
    <property type="match status" value="1"/>
</dbReference>
<dbReference type="EMBL" id="CP036339">
    <property type="protein sequence ID" value="QDT70925.1"/>
    <property type="molecule type" value="Genomic_DNA"/>
</dbReference>
<dbReference type="NCBIfam" id="TIGR00031">
    <property type="entry name" value="UDP-GALP_mutase"/>
    <property type="match status" value="1"/>
</dbReference>
<dbReference type="Pfam" id="PF03275">
    <property type="entry name" value="GLF"/>
    <property type="match status" value="1"/>
</dbReference>
<dbReference type="GO" id="GO:0050660">
    <property type="term" value="F:flavin adenine dinucleotide binding"/>
    <property type="evidence" value="ECO:0007669"/>
    <property type="project" value="TreeGrafter"/>
</dbReference>
<dbReference type="GO" id="GO:0005829">
    <property type="term" value="C:cytosol"/>
    <property type="evidence" value="ECO:0007669"/>
    <property type="project" value="TreeGrafter"/>
</dbReference>
<evidence type="ECO:0000259" key="6">
    <source>
        <dbReference type="Pfam" id="PF03275"/>
    </source>
</evidence>
<dbReference type="InterPro" id="IPR015899">
    <property type="entry name" value="UDP-GalPyranose_mutase_C"/>
</dbReference>
<gene>
    <name evidence="7" type="primary">glf</name>
    <name evidence="7" type="ORF">I41_00780</name>
</gene>
<reference evidence="7 8" key="1">
    <citation type="submission" date="2019-02" db="EMBL/GenBank/DDBJ databases">
        <title>Deep-cultivation of Planctomycetes and their phenomic and genomic characterization uncovers novel biology.</title>
        <authorList>
            <person name="Wiegand S."/>
            <person name="Jogler M."/>
            <person name="Boedeker C."/>
            <person name="Pinto D."/>
            <person name="Vollmers J."/>
            <person name="Rivas-Marin E."/>
            <person name="Kohn T."/>
            <person name="Peeters S.H."/>
            <person name="Heuer A."/>
            <person name="Rast P."/>
            <person name="Oberbeckmann S."/>
            <person name="Bunk B."/>
            <person name="Jeske O."/>
            <person name="Meyerdierks A."/>
            <person name="Storesund J.E."/>
            <person name="Kallscheuer N."/>
            <person name="Luecker S."/>
            <person name="Lage O.M."/>
            <person name="Pohl T."/>
            <person name="Merkel B.J."/>
            <person name="Hornburger P."/>
            <person name="Mueller R.-W."/>
            <person name="Bruemmer F."/>
            <person name="Labrenz M."/>
            <person name="Spormann A.M."/>
            <person name="Op den Camp H."/>
            <person name="Overmann J."/>
            <person name="Amann R."/>
            <person name="Jetten M.S.M."/>
            <person name="Mascher T."/>
            <person name="Medema M.H."/>
            <person name="Devos D.P."/>
            <person name="Kaster A.-K."/>
            <person name="Ovreas L."/>
            <person name="Rohde M."/>
            <person name="Galperin M.Y."/>
            <person name="Jogler C."/>
        </authorList>
    </citation>
    <scope>NUCLEOTIDE SEQUENCE [LARGE SCALE GENOMIC DNA]</scope>
    <source>
        <strain evidence="7 8">I41</strain>
    </source>
</reference>
<evidence type="ECO:0000256" key="5">
    <source>
        <dbReference type="ARBA" id="ARBA00023235"/>
    </source>
</evidence>
<dbReference type="SUPFAM" id="SSF51971">
    <property type="entry name" value="Nucleotide-binding domain"/>
    <property type="match status" value="1"/>
</dbReference>
<keyword evidence="4" id="KW-0274">FAD</keyword>
<evidence type="ECO:0000256" key="2">
    <source>
        <dbReference type="ARBA" id="ARBA00009321"/>
    </source>
</evidence>
<evidence type="ECO:0000256" key="4">
    <source>
        <dbReference type="ARBA" id="ARBA00022827"/>
    </source>
</evidence>
<keyword evidence="3" id="KW-0285">Flavoprotein</keyword>
<feature type="domain" description="UDP-galactopyranose mutase C-terminal" evidence="6">
    <location>
        <begin position="200"/>
        <end position="399"/>
    </location>
</feature>
<dbReference type="GO" id="GO:0008767">
    <property type="term" value="F:UDP-galactopyranose mutase activity"/>
    <property type="evidence" value="ECO:0007669"/>
    <property type="project" value="UniProtKB-EC"/>
</dbReference>
<dbReference type="Pfam" id="PF13450">
    <property type="entry name" value="NAD_binding_8"/>
    <property type="match status" value="1"/>
</dbReference>
<evidence type="ECO:0000313" key="7">
    <source>
        <dbReference type="EMBL" id="QDT70925.1"/>
    </source>
</evidence>
<comment type="cofactor">
    <cofactor evidence="1">
        <name>FAD</name>
        <dbReference type="ChEBI" id="CHEBI:57692"/>
    </cofactor>
</comment>
<comment type="similarity">
    <text evidence="2">Belongs to the UDP-galactopyranose/dTDP-fucopyranose mutase family.</text>
</comment>
<organism evidence="7 8">
    <name type="scientific">Lacipirellula limnantheis</name>
    <dbReference type="NCBI Taxonomy" id="2528024"/>
    <lineage>
        <taxon>Bacteria</taxon>
        <taxon>Pseudomonadati</taxon>
        <taxon>Planctomycetota</taxon>
        <taxon>Planctomycetia</taxon>
        <taxon>Pirellulales</taxon>
        <taxon>Lacipirellulaceae</taxon>
        <taxon>Lacipirellula</taxon>
    </lineage>
</organism>
<evidence type="ECO:0000256" key="3">
    <source>
        <dbReference type="ARBA" id="ARBA00022630"/>
    </source>
</evidence>